<reference evidence="4 5" key="1">
    <citation type="journal article" date="2013" name="Genome Announc.">
        <title>The Draft Genome Sequence of Sphingomonas paucimobilis Strain HER1398 (Proteobacteria), Host to the Giant PAU Phage, Indicates That It Is a Member of the Genus Sphingobacterium (Bacteroidetes).</title>
        <authorList>
            <person name="White R.A.III."/>
            <person name="Suttle C.A."/>
        </authorList>
    </citation>
    <scope>NUCLEOTIDE SEQUENCE [LARGE SCALE GENOMIC DNA]</scope>
    <source>
        <strain evidence="4 5">HER1398</strain>
    </source>
</reference>
<evidence type="ECO:0000313" key="5">
    <source>
        <dbReference type="Proteomes" id="UP000016584"/>
    </source>
</evidence>
<feature type="domain" description="Fibronectin type-III" evidence="3">
    <location>
        <begin position="1330"/>
        <end position="1423"/>
    </location>
</feature>
<feature type="chain" id="PRO_5004629485" description="Fibronectin type-III domain-containing protein" evidence="1">
    <location>
        <begin position="27"/>
        <end position="1687"/>
    </location>
</feature>
<accession>U2I193</accession>
<evidence type="ECO:0000313" key="4">
    <source>
        <dbReference type="EMBL" id="ERJ61295.1"/>
    </source>
</evidence>
<dbReference type="PROSITE" id="PS50835">
    <property type="entry name" value="IG_LIKE"/>
    <property type="match status" value="1"/>
</dbReference>
<dbReference type="eggNOG" id="COG4886">
    <property type="taxonomic scope" value="Bacteria"/>
</dbReference>
<dbReference type="InterPro" id="IPR013783">
    <property type="entry name" value="Ig-like_fold"/>
</dbReference>
<dbReference type="InterPro" id="IPR007110">
    <property type="entry name" value="Ig-like_dom"/>
</dbReference>
<dbReference type="Gene3D" id="2.60.40.3440">
    <property type="match status" value="1"/>
</dbReference>
<dbReference type="NCBIfam" id="NF012211">
    <property type="entry name" value="tand_rpt_95"/>
    <property type="match status" value="1"/>
</dbReference>
<dbReference type="SUPFAM" id="SSF49265">
    <property type="entry name" value="Fibronectin type III"/>
    <property type="match status" value="1"/>
</dbReference>
<dbReference type="Gene3D" id="2.60.40.740">
    <property type="match status" value="1"/>
</dbReference>
<gene>
    <name evidence="4" type="ORF">M472_21305</name>
</gene>
<dbReference type="eggNOG" id="COG4932">
    <property type="taxonomic scope" value="Bacteria"/>
</dbReference>
<dbReference type="Pfam" id="PF13585">
    <property type="entry name" value="CHU_C"/>
    <property type="match status" value="1"/>
</dbReference>
<dbReference type="Gene3D" id="2.60.40.10">
    <property type="entry name" value="Immunoglobulins"/>
    <property type="match status" value="2"/>
</dbReference>
<dbReference type="eggNOG" id="COG4733">
    <property type="taxonomic scope" value="Bacteria"/>
</dbReference>
<dbReference type="InterPro" id="IPR025667">
    <property type="entry name" value="SprB_repeat"/>
</dbReference>
<dbReference type="CDD" id="cd11304">
    <property type="entry name" value="Cadherin_repeat"/>
    <property type="match status" value="1"/>
</dbReference>
<dbReference type="InterPro" id="IPR026341">
    <property type="entry name" value="T9SS_type_B"/>
</dbReference>
<dbReference type="Proteomes" id="UP000016584">
    <property type="component" value="Unassembled WGS sequence"/>
</dbReference>
<dbReference type="Pfam" id="PF17963">
    <property type="entry name" value="Big_9"/>
    <property type="match status" value="1"/>
</dbReference>
<dbReference type="eggNOG" id="COG0726">
    <property type="taxonomic scope" value="Bacteria"/>
</dbReference>
<evidence type="ECO:0000256" key="1">
    <source>
        <dbReference type="SAM" id="SignalP"/>
    </source>
</evidence>
<sequence length="1687" mass="176501">MKKTANTLKYLMALFLFLGMGHHTFAQCTDDHGLVAFTGYQIGDTDFTTVKKDAFSFVVLDYLPAKTAIHFTDRGWLGNAFQTYGQATTDGQLTWSSDEAIPGGQHIVITLDGINSKASKGNITKYEGNFELGISGDQLFAYTETLKIHAAMLINRTAWDTDPSIQNLGYLSSSVSLDPNNAPRQSVIVANLQGSPAVDQENAFQAKLSPITIAGSRAALRTQLFAAPFTILAGGQANDIQLANSPITWNAALPSYSSMTLGNKSININGVINACYYQWQSSTDNVTFTDISESQAFEDTQKPNLSVKDPLSEDTWFRVILRGAQQAPSEAKLVKALKITTQPVDVLACANTNVSLKVEAVGEGNLKYQWKIRNRTTGKSDFISDDVVYSGTNTNTLILKAPPYSMNNYAYICVITDELGFSNESSEGVLTVSNLHATATVADVSCHGTATGAIDVTPAGGTAPYTYDWGNGTTTQDRVNLVAGSYTVTITDSKGCQYSLSATVTEPVAALKVDEPTLTAPTVYGATDGRIQITVSGGTAAYSYQWFKNGESTIIAITKDLVNIGAGLYSVVVTDAKGCQQKIDNVILTNPNAKPVVISSGGSTAFTEGQLAVVVDAGLTVTDPDNTTLATATVAITGNFQSGEDILSFTSDGTTMGNITTALYNKATGVLTLSSAGATATVAQWQAALRAVKYDNLSQNPSTANRTISFKVHDSDQESVAATKTVSVIAVNDAPVAVDDYVTLTEDIPATGNVLTNDSDPEGNALTVSLVIAPVNGMIVLNADGSFTYTPKANYAGRDSLQYQVCDNGVPSKCGTAWLYLTVNPVNDAPVVSVPTSIAVTEDVASALTGISFSDVDAGANPVTVTLSVPTGTLRATSGMGITVGGTAAILTLSGSVSTINAFVAAGAVTFTTASNATSNVTLTVSINDNGHTGGTALSDTKTIALVVTAVNDAPVNSVPGTQSVDQDAILVFSAANNNQISVSDVDAGANAVQVALTATNGLITLSGTSGLSVSIGSGTNDVIMIFNGTLADINNALNGLIFEPTPGYNGPASLQITTDDLGNTGSGGRQTATNTIAITVKPINPKIVSVGASTADGTYKIGDDIKLVVTFDQTVMVNTEGGIPTLLLETGAIDRMSTYVSGNGSNTLTFIYTVQAGDRAPDLDYQSTSALSLNGASIKNSGGNDAVLTLPAVGGPKSIAGQHAIVIDGVRPTVASVALPANGYYVLNQNLDFTVNFSEAVVVNTIGGTPGLSLTIGGQTAYANYLSGSGSTALEFRYVVINDLEDHDGITVSALSLNGSTISDAAGNDANLTLNSVGSTTGVKVDAKPPAVPAGFKAIGQHAQISLTWESNTEADLTKYMLYVKPEDEARLFLTDIAKGTEYYTHAGLVDGKTYEFFLVAVDQVGNRSLEAQASAKTMAEQSINFAALPDLTYGQQAVVLTAAATSNLPVSFVSSDVDIAEVYQDNNDGGKWKINVKKTGKVQITAIQGGDQAYLPAAPVVRDLTIMKAEQTIRFIGPDMLARDAGQVSLDVSASSGLPVVLSVDDPSVATVSGTQVKVLRLGTVRITATQPGNENYAAAAPVTVTVRIANDAAAPLPIRVHQALSPNGDGVNDFLTIEGIQDYPENKVTIFDKSGSVLAEIASYNNRDRVFSGNDHRDGTYFYYIDVKDNSVWKREKGYFVIRR</sequence>
<dbReference type="PROSITE" id="PS50853">
    <property type="entry name" value="FN3"/>
    <property type="match status" value="1"/>
</dbReference>
<evidence type="ECO:0008006" key="6">
    <source>
        <dbReference type="Google" id="ProtNLM"/>
    </source>
</evidence>
<dbReference type="Pfam" id="PF13573">
    <property type="entry name" value="SprB"/>
    <property type="match status" value="2"/>
</dbReference>
<keyword evidence="1" id="KW-0732">Signal</keyword>
<dbReference type="eggNOG" id="COG2931">
    <property type="taxonomic scope" value="Bacteria"/>
</dbReference>
<feature type="domain" description="Ig-like" evidence="2">
    <location>
        <begin position="328"/>
        <end position="431"/>
    </location>
</feature>
<comment type="caution">
    <text evidence="4">The sequence shown here is derived from an EMBL/GenBank/DDBJ whole genome shotgun (WGS) entry which is preliminary data.</text>
</comment>
<dbReference type="InterPro" id="IPR003961">
    <property type="entry name" value="FN3_dom"/>
</dbReference>
<organism evidence="4 5">
    <name type="scientific">Sphingobacterium paucimobilis HER1398</name>
    <dbReference type="NCBI Taxonomy" id="1346330"/>
    <lineage>
        <taxon>Bacteria</taxon>
        <taxon>Pseudomonadati</taxon>
        <taxon>Bacteroidota</taxon>
        <taxon>Sphingobacteriia</taxon>
        <taxon>Sphingobacteriales</taxon>
        <taxon>Sphingobacteriaceae</taxon>
        <taxon>Sphingobacterium</taxon>
    </lineage>
</organism>
<evidence type="ECO:0000259" key="2">
    <source>
        <dbReference type="PROSITE" id="PS50835"/>
    </source>
</evidence>
<protein>
    <recommendedName>
        <fullName evidence="6">Fibronectin type-III domain-containing protein</fullName>
    </recommendedName>
</protein>
<dbReference type="EMBL" id="ATDL01000002">
    <property type="protein sequence ID" value="ERJ61295.1"/>
    <property type="molecule type" value="Genomic_DNA"/>
</dbReference>
<dbReference type="NCBIfam" id="TIGR04131">
    <property type="entry name" value="Bac_Flav_CTERM"/>
    <property type="match status" value="1"/>
</dbReference>
<name>U2I193_9SPHI</name>
<proteinExistence type="predicted"/>
<dbReference type="STRING" id="1346330.M472_21305"/>
<keyword evidence="5" id="KW-1185">Reference proteome</keyword>
<feature type="signal peptide" evidence="1">
    <location>
        <begin position="1"/>
        <end position="26"/>
    </location>
</feature>
<dbReference type="InterPro" id="IPR036116">
    <property type="entry name" value="FN3_sf"/>
</dbReference>
<dbReference type="PATRIC" id="fig|1346330.5.peg.225"/>
<dbReference type="eggNOG" id="COG3291">
    <property type="taxonomic scope" value="Bacteria"/>
</dbReference>
<evidence type="ECO:0000259" key="3">
    <source>
        <dbReference type="PROSITE" id="PS50853"/>
    </source>
</evidence>